<comment type="caution">
    <text evidence="1">The sequence shown here is derived from an EMBL/GenBank/DDBJ whole genome shotgun (WGS) entry which is preliminary data.</text>
</comment>
<accession>A0A8S2W1R7</accession>
<gene>
    <name evidence="1" type="ORF">SMN809_LOCUS31621</name>
</gene>
<organism evidence="1 2">
    <name type="scientific">Rotaria magnacalcarata</name>
    <dbReference type="NCBI Taxonomy" id="392030"/>
    <lineage>
        <taxon>Eukaryota</taxon>
        <taxon>Metazoa</taxon>
        <taxon>Spiralia</taxon>
        <taxon>Gnathifera</taxon>
        <taxon>Rotifera</taxon>
        <taxon>Eurotatoria</taxon>
        <taxon>Bdelloidea</taxon>
        <taxon>Philodinida</taxon>
        <taxon>Philodinidae</taxon>
        <taxon>Rotaria</taxon>
    </lineage>
</organism>
<feature type="non-terminal residue" evidence="1">
    <location>
        <position position="49"/>
    </location>
</feature>
<reference evidence="1" key="1">
    <citation type="submission" date="2021-02" db="EMBL/GenBank/DDBJ databases">
        <authorList>
            <person name="Nowell W R."/>
        </authorList>
    </citation>
    <scope>NUCLEOTIDE SEQUENCE</scope>
</reference>
<proteinExistence type="predicted"/>
<protein>
    <submittedName>
        <fullName evidence="1">Uncharacterized protein</fullName>
    </submittedName>
</protein>
<evidence type="ECO:0000313" key="2">
    <source>
        <dbReference type="Proteomes" id="UP000676336"/>
    </source>
</evidence>
<dbReference type="Proteomes" id="UP000676336">
    <property type="component" value="Unassembled WGS sequence"/>
</dbReference>
<name>A0A8S2W1R7_9BILA</name>
<dbReference type="EMBL" id="CAJOBI010063791">
    <property type="protein sequence ID" value="CAF4426815.1"/>
    <property type="molecule type" value="Genomic_DNA"/>
</dbReference>
<dbReference type="AlphaFoldDB" id="A0A8S2W1R7"/>
<evidence type="ECO:0000313" key="1">
    <source>
        <dbReference type="EMBL" id="CAF4426815.1"/>
    </source>
</evidence>
<sequence length="49" mass="5998">MTVAIDLFSNDIVNYSSSKWDKWEQETDKPYCKIYQLKLTEVLTYNRYR</sequence>